<organism evidence="1 2">
    <name type="scientific">Salvia divinorum</name>
    <name type="common">Maria pastora</name>
    <name type="synonym">Diviner's sage</name>
    <dbReference type="NCBI Taxonomy" id="28513"/>
    <lineage>
        <taxon>Eukaryota</taxon>
        <taxon>Viridiplantae</taxon>
        <taxon>Streptophyta</taxon>
        <taxon>Embryophyta</taxon>
        <taxon>Tracheophyta</taxon>
        <taxon>Spermatophyta</taxon>
        <taxon>Magnoliopsida</taxon>
        <taxon>eudicotyledons</taxon>
        <taxon>Gunneridae</taxon>
        <taxon>Pentapetalae</taxon>
        <taxon>asterids</taxon>
        <taxon>lamiids</taxon>
        <taxon>Lamiales</taxon>
        <taxon>Lamiaceae</taxon>
        <taxon>Nepetoideae</taxon>
        <taxon>Mentheae</taxon>
        <taxon>Salviinae</taxon>
        <taxon>Salvia</taxon>
        <taxon>Salvia subgen. Calosphace</taxon>
    </lineage>
</organism>
<name>A0ABD1G4Z1_SALDI</name>
<accession>A0ABD1G4Z1</accession>
<dbReference type="AlphaFoldDB" id="A0ABD1G4Z1"/>
<proteinExistence type="predicted"/>
<evidence type="ECO:0000313" key="2">
    <source>
        <dbReference type="Proteomes" id="UP001567538"/>
    </source>
</evidence>
<gene>
    <name evidence="1" type="ORF">AAHA92_27848</name>
</gene>
<keyword evidence="2" id="KW-1185">Reference proteome</keyword>
<reference evidence="1 2" key="1">
    <citation type="submission" date="2024-06" db="EMBL/GenBank/DDBJ databases">
        <title>A chromosome level genome sequence of Diviner's sage (Salvia divinorum).</title>
        <authorList>
            <person name="Ford S.A."/>
            <person name="Ro D.-K."/>
            <person name="Ness R.W."/>
            <person name="Phillips M.A."/>
        </authorList>
    </citation>
    <scope>NUCLEOTIDE SEQUENCE [LARGE SCALE GENOMIC DNA]</scope>
    <source>
        <strain evidence="1">SAF-2024a</strain>
        <tissue evidence="1">Leaf</tissue>
    </source>
</reference>
<dbReference type="Proteomes" id="UP001567538">
    <property type="component" value="Unassembled WGS sequence"/>
</dbReference>
<protein>
    <submittedName>
        <fullName evidence="1">Uncharacterized protein</fullName>
    </submittedName>
</protein>
<evidence type="ECO:0000313" key="1">
    <source>
        <dbReference type="EMBL" id="KAL1539196.1"/>
    </source>
</evidence>
<comment type="caution">
    <text evidence="1">The sequence shown here is derived from an EMBL/GenBank/DDBJ whole genome shotgun (WGS) entry which is preliminary data.</text>
</comment>
<dbReference type="EMBL" id="JBEAFC010000010">
    <property type="protein sequence ID" value="KAL1539196.1"/>
    <property type="molecule type" value="Genomic_DNA"/>
</dbReference>
<sequence length="83" mass="9519">MESDTTHRTLTDGTPARHWGPLLLFHFNIRGTVVGRKKQGSVRTEGSFQFLSELILRFEIGRIHAISYQNTPQEKRHNITAES</sequence>